<evidence type="ECO:0000256" key="2">
    <source>
        <dbReference type="PROSITE-ProRule" id="PRU00335"/>
    </source>
</evidence>
<dbReference type="RefSeq" id="WP_175557466.1">
    <property type="nucleotide sequence ID" value="NZ_FMYF01000007.1"/>
</dbReference>
<dbReference type="InterPro" id="IPR009057">
    <property type="entry name" value="Homeodomain-like_sf"/>
</dbReference>
<sequence length="197" mass="21485">MPNLPIARRRELLLDAGVRVIARSGVAAATTRAIVNEAGMPLASFHYAFTNHEEFLLRLIERQLVPAPSPEPTADTFPEALEQFLGELLVQDAATQGVVAELAIYGVLRDGLREETSQRLADYDRQLADGLQRLADDFGMEWTIAPERLAKQVNAWRFGAVVQSAYARRGASYVHESGAKECAILLGGTARPARAAS</sequence>
<reference evidence="4 5" key="1">
    <citation type="submission" date="2016-06" db="EMBL/GenBank/DDBJ databases">
        <authorList>
            <person name="Olsen C.W."/>
            <person name="Carey S."/>
            <person name="Hinshaw L."/>
            <person name="Karasin A.I."/>
        </authorList>
    </citation>
    <scope>NUCLEOTIDE SEQUENCE [LARGE SCALE GENOMIC DNA]</scope>
    <source>
        <strain evidence="4 5">LZ-22</strain>
    </source>
</reference>
<dbReference type="Gene3D" id="1.10.357.10">
    <property type="entry name" value="Tetracycline Repressor, domain 2"/>
    <property type="match status" value="1"/>
</dbReference>
<dbReference type="Proteomes" id="UP000199086">
    <property type="component" value="Unassembled WGS sequence"/>
</dbReference>
<evidence type="ECO:0000313" key="5">
    <source>
        <dbReference type="Proteomes" id="UP000199086"/>
    </source>
</evidence>
<feature type="domain" description="HTH tetR-type" evidence="3">
    <location>
        <begin position="7"/>
        <end position="67"/>
    </location>
</feature>
<accession>A0A1G6H867</accession>
<gene>
    <name evidence="4" type="ORF">GA0111570_107115</name>
</gene>
<evidence type="ECO:0000259" key="3">
    <source>
        <dbReference type="PROSITE" id="PS50977"/>
    </source>
</evidence>
<dbReference type="STRING" id="1577474.GA0111570_107115"/>
<feature type="DNA-binding region" description="H-T-H motif" evidence="2">
    <location>
        <begin position="30"/>
        <end position="49"/>
    </location>
</feature>
<dbReference type="GO" id="GO:0003677">
    <property type="term" value="F:DNA binding"/>
    <property type="evidence" value="ECO:0007669"/>
    <property type="project" value="UniProtKB-UniRule"/>
</dbReference>
<proteinExistence type="predicted"/>
<dbReference type="InterPro" id="IPR001647">
    <property type="entry name" value="HTH_TetR"/>
</dbReference>
<evidence type="ECO:0000256" key="1">
    <source>
        <dbReference type="ARBA" id="ARBA00023125"/>
    </source>
</evidence>
<organism evidence="4 5">
    <name type="scientific">Raineyella antarctica</name>
    <dbReference type="NCBI Taxonomy" id="1577474"/>
    <lineage>
        <taxon>Bacteria</taxon>
        <taxon>Bacillati</taxon>
        <taxon>Actinomycetota</taxon>
        <taxon>Actinomycetes</taxon>
        <taxon>Propionibacteriales</taxon>
        <taxon>Propionibacteriaceae</taxon>
        <taxon>Raineyella</taxon>
    </lineage>
</organism>
<dbReference type="AlphaFoldDB" id="A0A1G6H867"/>
<name>A0A1G6H867_9ACTN</name>
<dbReference type="EMBL" id="FMYF01000007">
    <property type="protein sequence ID" value="SDB90452.1"/>
    <property type="molecule type" value="Genomic_DNA"/>
</dbReference>
<keyword evidence="1 2" id="KW-0238">DNA-binding</keyword>
<dbReference type="SUPFAM" id="SSF46689">
    <property type="entry name" value="Homeodomain-like"/>
    <property type="match status" value="1"/>
</dbReference>
<protein>
    <submittedName>
        <fullName evidence="4">Regulatory protein, tetR family</fullName>
    </submittedName>
</protein>
<dbReference type="Pfam" id="PF00440">
    <property type="entry name" value="TetR_N"/>
    <property type="match status" value="1"/>
</dbReference>
<dbReference type="PROSITE" id="PS50977">
    <property type="entry name" value="HTH_TETR_2"/>
    <property type="match status" value="1"/>
</dbReference>
<evidence type="ECO:0000313" key="4">
    <source>
        <dbReference type="EMBL" id="SDB90452.1"/>
    </source>
</evidence>
<keyword evidence="5" id="KW-1185">Reference proteome</keyword>